<accession>A0A1H6XIW9</accession>
<evidence type="ECO:0000313" key="5">
    <source>
        <dbReference type="EMBL" id="SEJ27494.1"/>
    </source>
</evidence>
<dbReference type="SUPFAM" id="SSF51735">
    <property type="entry name" value="NAD(P)-binding Rossmann-fold domains"/>
    <property type="match status" value="1"/>
</dbReference>
<dbReference type="FunFam" id="3.40.50.720:FF:000084">
    <property type="entry name" value="Short-chain dehydrogenase reductase"/>
    <property type="match status" value="1"/>
</dbReference>
<dbReference type="InterPro" id="IPR020904">
    <property type="entry name" value="Sc_DH/Rdtase_CS"/>
</dbReference>
<dbReference type="PROSITE" id="PS00061">
    <property type="entry name" value="ADH_SHORT"/>
    <property type="match status" value="1"/>
</dbReference>
<organism evidence="5 6">
    <name type="scientific">Dyadobacter koreensis</name>
    <dbReference type="NCBI Taxonomy" id="408657"/>
    <lineage>
        <taxon>Bacteria</taxon>
        <taxon>Pseudomonadati</taxon>
        <taxon>Bacteroidota</taxon>
        <taxon>Cytophagia</taxon>
        <taxon>Cytophagales</taxon>
        <taxon>Spirosomataceae</taxon>
        <taxon>Dyadobacter</taxon>
    </lineage>
</organism>
<proteinExistence type="inferred from homology"/>
<dbReference type="InterPro" id="IPR002347">
    <property type="entry name" value="SDR_fam"/>
</dbReference>
<dbReference type="STRING" id="408657.SAMN04487995_3904"/>
<dbReference type="RefSeq" id="WP_090337925.1">
    <property type="nucleotide sequence ID" value="NZ_FNXY01000006.1"/>
</dbReference>
<dbReference type="AlphaFoldDB" id="A0A1H6XIW9"/>
<dbReference type="InterPro" id="IPR057326">
    <property type="entry name" value="KR_dom"/>
</dbReference>
<evidence type="ECO:0000313" key="6">
    <source>
        <dbReference type="Proteomes" id="UP000199532"/>
    </source>
</evidence>
<dbReference type="PRINTS" id="PR00081">
    <property type="entry name" value="GDHRDH"/>
</dbReference>
<dbReference type="Gene3D" id="3.40.50.720">
    <property type="entry name" value="NAD(P)-binding Rossmann-like Domain"/>
    <property type="match status" value="1"/>
</dbReference>
<dbReference type="InterPro" id="IPR036291">
    <property type="entry name" value="NAD(P)-bd_dom_sf"/>
</dbReference>
<dbReference type="OrthoDB" id="822355at2"/>
<reference evidence="5 6" key="1">
    <citation type="submission" date="2016-10" db="EMBL/GenBank/DDBJ databases">
        <authorList>
            <person name="de Groot N.N."/>
        </authorList>
    </citation>
    <scope>NUCLEOTIDE SEQUENCE [LARGE SCALE GENOMIC DNA]</scope>
    <source>
        <strain evidence="5 6">DSM 19938</strain>
    </source>
</reference>
<protein>
    <submittedName>
        <fullName evidence="5">Short-chain dehydrogenase</fullName>
    </submittedName>
</protein>
<dbReference type="Proteomes" id="UP000199532">
    <property type="component" value="Unassembled WGS sequence"/>
</dbReference>
<comment type="similarity">
    <text evidence="1 3">Belongs to the short-chain dehydrogenases/reductases (SDR) family.</text>
</comment>
<dbReference type="PRINTS" id="PR00080">
    <property type="entry name" value="SDRFAMILY"/>
</dbReference>
<gene>
    <name evidence="5" type="ORF">SAMN04487995_3904</name>
</gene>
<evidence type="ECO:0000256" key="2">
    <source>
        <dbReference type="ARBA" id="ARBA00023002"/>
    </source>
</evidence>
<dbReference type="PANTHER" id="PTHR44196:SF1">
    <property type="entry name" value="DEHYDROGENASE_REDUCTASE SDR FAMILY MEMBER 7B"/>
    <property type="match status" value="1"/>
</dbReference>
<dbReference type="SMART" id="SM00822">
    <property type="entry name" value="PKS_KR"/>
    <property type="match status" value="1"/>
</dbReference>
<dbReference type="Pfam" id="PF00106">
    <property type="entry name" value="adh_short"/>
    <property type="match status" value="1"/>
</dbReference>
<dbReference type="GO" id="GO:0016020">
    <property type="term" value="C:membrane"/>
    <property type="evidence" value="ECO:0007669"/>
    <property type="project" value="TreeGrafter"/>
</dbReference>
<feature type="domain" description="Ketoreductase" evidence="4">
    <location>
        <begin position="44"/>
        <end position="227"/>
    </location>
</feature>
<dbReference type="GO" id="GO:0016491">
    <property type="term" value="F:oxidoreductase activity"/>
    <property type="evidence" value="ECO:0007669"/>
    <property type="project" value="UniProtKB-KW"/>
</dbReference>
<name>A0A1H6XIW9_9BACT</name>
<evidence type="ECO:0000256" key="1">
    <source>
        <dbReference type="ARBA" id="ARBA00006484"/>
    </source>
</evidence>
<dbReference type="PANTHER" id="PTHR44196">
    <property type="entry name" value="DEHYDROGENASE/REDUCTASE SDR FAMILY MEMBER 7B"/>
    <property type="match status" value="1"/>
</dbReference>
<dbReference type="EMBL" id="FNXY01000006">
    <property type="protein sequence ID" value="SEJ27494.1"/>
    <property type="molecule type" value="Genomic_DNA"/>
</dbReference>
<keyword evidence="6" id="KW-1185">Reference proteome</keyword>
<sequence length="346" mass="37596">MKNAGNTMPLISKKTALFAALGVGLFALAKTVYNEMTKYDLRGKVVLVTGGSRGLGLAMARVLAEKGAKIVICARTEEQLEDAKMDLLNRGAEVLAVEADVSIQNDVARVIQRTLNRFGQLDVVINNAGIMMVGAEDVMEVEEYKKVMDSNLWSALYTIKAALPQFLSQGEGRIVNICSIGGKIAVPHMLPYSVSKFAMVGLSEGLGAELKKDNIHVTTVIPNLMRTGSPRNVWVKGDHKAEYEWFKLADSLPMLSQNADDAAKSIIEALEFGTNEVILTQTAKVVVALQGLIPGGINSIMQLANRFLPKSGNDHEMKRGWESETKLSNSWLASLTNDAAVKFNEV</sequence>
<keyword evidence="2" id="KW-0560">Oxidoreductase</keyword>
<evidence type="ECO:0000259" key="4">
    <source>
        <dbReference type="SMART" id="SM00822"/>
    </source>
</evidence>
<evidence type="ECO:0000256" key="3">
    <source>
        <dbReference type="RuleBase" id="RU000363"/>
    </source>
</evidence>